<accession>A0AAW8EVS8</accession>
<organism evidence="1 2">
    <name type="scientific">Microbacterium natoriense</name>
    <dbReference type="NCBI Taxonomy" id="284570"/>
    <lineage>
        <taxon>Bacteria</taxon>
        <taxon>Bacillati</taxon>
        <taxon>Actinomycetota</taxon>
        <taxon>Actinomycetes</taxon>
        <taxon>Micrococcales</taxon>
        <taxon>Microbacteriaceae</taxon>
        <taxon>Microbacterium</taxon>
    </lineage>
</organism>
<evidence type="ECO:0000313" key="1">
    <source>
        <dbReference type="EMBL" id="MDQ0646959.1"/>
    </source>
</evidence>
<gene>
    <name evidence="1" type="ORF">QFZ53_001155</name>
</gene>
<comment type="caution">
    <text evidence="1">The sequence shown here is derived from an EMBL/GenBank/DDBJ whole genome shotgun (WGS) entry which is preliminary data.</text>
</comment>
<reference evidence="1 2" key="1">
    <citation type="submission" date="2023-07" db="EMBL/GenBank/DDBJ databases">
        <title>Comparative genomics of wheat-associated soil bacteria to identify genetic determinants of phenazine resistance.</title>
        <authorList>
            <person name="Mouncey N."/>
        </authorList>
    </citation>
    <scope>NUCLEOTIDE SEQUENCE [LARGE SCALE GENOMIC DNA]</scope>
    <source>
        <strain evidence="1 2">W4I9-1</strain>
    </source>
</reference>
<keyword evidence="2" id="KW-1185">Reference proteome</keyword>
<sequence>MTGRTVEQLKAEFADNEWRSRFLEICDLMELLGDCIISDDYVVPDELNAAIKLTDAGQAMMDRLTRKDKVNAKDARLMCALTLGHADLFVDVEAIDVERLVDVLHQEILDREIQFPFVWGRDLYDAYASTYEQEKDVLTNEETLRLLKKLPLGVVQYGIFTVGPYGLKRSVSHRNVQGHRRVPAYHCAVPSCQTVHPVYLQTGQNAAINRHRDKLDQYLQNERKESAEWWAFADSLSGSIDAQYGDQRVGVLLPLLGDALSDSELKSLVCALLDETNGQLRRLLLPFVEVASARDFVGPLTRAQLLQICLLADERAIGSTLDNLVRSRTIVIPRGEVRRPVINRYVRSGAFRLRAELGWHGFRFVSDDPGLAILRERRLLNKLYLREKADDVQELEWQLRGIDVEDLEEKLEFYFRSRTPQESLERLALARRANVITACHEVGIENADGFSDEELVEAMLWKLGFPIDVDDDPHAAFWKRHERLAALAQTSTIGTSEAFMEVAGAYFPGLEGLLLDALAYTSWALLSDHPRCDQPFSYDDAGDREAGLTLLQTAVLGDSDSPHRPDYVSEKVELRNLIEGFRILARHLDECREHPEPYARPNSEFPDFDGKTELKRFVLRSTVAFLDLSRPSQERIVNGLREIAKLMTDAEVFSVRNDHAHYRRNGPDVAKLEKALEATRQSVTRLENLGFCRLAFSPSAVQSDRWGHARHEFTGPRSYDHVFSRPTTLDWMGLPALSKTQYLMRAASFGDPNEVLRFTRRYESEFSRLWVGFPDRRRLRSGTQLSDDIPSHEGEVKLAVEGG</sequence>
<protein>
    <submittedName>
        <fullName evidence="1">Uncharacterized protein</fullName>
    </submittedName>
</protein>
<evidence type="ECO:0000313" key="2">
    <source>
        <dbReference type="Proteomes" id="UP001244427"/>
    </source>
</evidence>
<dbReference type="EMBL" id="JAUSXV010000001">
    <property type="protein sequence ID" value="MDQ0646959.1"/>
    <property type="molecule type" value="Genomic_DNA"/>
</dbReference>
<name>A0AAW8EVS8_9MICO</name>
<dbReference type="Proteomes" id="UP001244427">
    <property type="component" value="Unassembled WGS sequence"/>
</dbReference>
<dbReference type="RefSeq" id="WP_307294517.1">
    <property type="nucleotide sequence ID" value="NZ_JAUSXV010000001.1"/>
</dbReference>
<dbReference type="AlphaFoldDB" id="A0AAW8EVS8"/>
<proteinExistence type="predicted"/>